<feature type="DNA-binding region" description="H-T-H motif" evidence="5">
    <location>
        <begin position="34"/>
        <end position="53"/>
    </location>
</feature>
<evidence type="ECO:0000256" key="1">
    <source>
        <dbReference type="ARBA" id="ARBA00022491"/>
    </source>
</evidence>
<dbReference type="Gene3D" id="1.10.357.10">
    <property type="entry name" value="Tetracycline Repressor, domain 2"/>
    <property type="match status" value="1"/>
</dbReference>
<keyword evidence="3 5" id="KW-0238">DNA-binding</keyword>
<evidence type="ECO:0000256" key="3">
    <source>
        <dbReference type="ARBA" id="ARBA00023125"/>
    </source>
</evidence>
<dbReference type="EMBL" id="JAMTCJ010000004">
    <property type="protein sequence ID" value="MCP2178085.1"/>
    <property type="molecule type" value="Genomic_DNA"/>
</dbReference>
<evidence type="ECO:0000259" key="6">
    <source>
        <dbReference type="PROSITE" id="PS50977"/>
    </source>
</evidence>
<feature type="domain" description="HTH tetR-type" evidence="6">
    <location>
        <begin position="11"/>
        <end position="71"/>
    </location>
</feature>
<protein>
    <submittedName>
        <fullName evidence="7">Transcriptional regulator, TetR family</fullName>
    </submittedName>
</protein>
<organism evidence="7 8">
    <name type="scientific">Williamsia maris</name>
    <dbReference type="NCBI Taxonomy" id="72806"/>
    <lineage>
        <taxon>Bacteria</taxon>
        <taxon>Bacillati</taxon>
        <taxon>Actinomycetota</taxon>
        <taxon>Actinomycetes</taxon>
        <taxon>Mycobacteriales</taxon>
        <taxon>Nocardiaceae</taxon>
        <taxon>Williamsia</taxon>
    </lineage>
</organism>
<keyword evidence="8" id="KW-1185">Reference proteome</keyword>
<dbReference type="PANTHER" id="PTHR30055:SF234">
    <property type="entry name" value="HTH-TYPE TRANSCRIPTIONAL REGULATOR BETI"/>
    <property type="match status" value="1"/>
</dbReference>
<dbReference type="PANTHER" id="PTHR30055">
    <property type="entry name" value="HTH-TYPE TRANSCRIPTIONAL REGULATOR RUTR"/>
    <property type="match status" value="1"/>
</dbReference>
<evidence type="ECO:0000256" key="2">
    <source>
        <dbReference type="ARBA" id="ARBA00023015"/>
    </source>
</evidence>
<dbReference type="InterPro" id="IPR039538">
    <property type="entry name" value="BetI_C"/>
</dbReference>
<dbReference type="PROSITE" id="PS50977">
    <property type="entry name" value="HTH_TETR_2"/>
    <property type="match status" value="1"/>
</dbReference>
<gene>
    <name evidence="7" type="ORF">LX13_003926</name>
</gene>
<name>A0ABT1HJF9_9NOCA</name>
<accession>A0ABT1HJF9</accession>
<evidence type="ECO:0000256" key="4">
    <source>
        <dbReference type="ARBA" id="ARBA00023163"/>
    </source>
</evidence>
<dbReference type="InterPro" id="IPR001647">
    <property type="entry name" value="HTH_TetR"/>
</dbReference>
<keyword evidence="4" id="KW-0804">Transcription</keyword>
<dbReference type="Pfam" id="PF00440">
    <property type="entry name" value="TetR_N"/>
    <property type="match status" value="1"/>
</dbReference>
<dbReference type="Proteomes" id="UP001206895">
    <property type="component" value="Unassembled WGS sequence"/>
</dbReference>
<evidence type="ECO:0000313" key="7">
    <source>
        <dbReference type="EMBL" id="MCP2178085.1"/>
    </source>
</evidence>
<dbReference type="SUPFAM" id="SSF46689">
    <property type="entry name" value="Homeodomain-like"/>
    <property type="match status" value="1"/>
</dbReference>
<dbReference type="Pfam" id="PF13977">
    <property type="entry name" value="TetR_C_6"/>
    <property type="match status" value="1"/>
</dbReference>
<dbReference type="RefSeq" id="WP_253663043.1">
    <property type="nucleotide sequence ID" value="NZ_BAAAJQ010000003.1"/>
</dbReference>
<comment type="caution">
    <text evidence="7">The sequence shown here is derived from an EMBL/GenBank/DDBJ whole genome shotgun (WGS) entry which is preliminary data.</text>
</comment>
<sequence length="212" mass="23453">MSTDGWLRRSPRRRQQLIDAAIAVIVDQGLDAATTRRVAAHAGVSLGSVHYVFANKAEMITAVVDFVGDAITAALSPVAQPQAGTIDDVDRALSGIVERFWDLVIADPAFQLVQYELTIYCLRRPDQQWLAIRQYDRYRSIVAETIRAATPSELALPTAAVDDLARQTVAGLDGIILQFLVHKDATQARHDVAVLTGNLRWATRRLYETDTR</sequence>
<dbReference type="PRINTS" id="PR00455">
    <property type="entry name" value="HTHTETR"/>
</dbReference>
<keyword evidence="1" id="KW-0678">Repressor</keyword>
<reference evidence="7 8" key="1">
    <citation type="submission" date="2022-06" db="EMBL/GenBank/DDBJ databases">
        <title>Genomic Encyclopedia of Archaeal and Bacterial Type Strains, Phase II (KMG-II): from individual species to whole genera.</title>
        <authorList>
            <person name="Goeker M."/>
        </authorList>
    </citation>
    <scope>NUCLEOTIDE SEQUENCE [LARGE SCALE GENOMIC DNA]</scope>
    <source>
        <strain evidence="7 8">DSM 44693</strain>
    </source>
</reference>
<evidence type="ECO:0000256" key="5">
    <source>
        <dbReference type="PROSITE-ProRule" id="PRU00335"/>
    </source>
</evidence>
<dbReference type="InterPro" id="IPR036271">
    <property type="entry name" value="Tet_transcr_reg_TetR-rel_C_sf"/>
</dbReference>
<dbReference type="SUPFAM" id="SSF48498">
    <property type="entry name" value="Tetracyclin repressor-like, C-terminal domain"/>
    <property type="match status" value="1"/>
</dbReference>
<evidence type="ECO:0000313" key="8">
    <source>
        <dbReference type="Proteomes" id="UP001206895"/>
    </source>
</evidence>
<proteinExistence type="predicted"/>
<dbReference type="InterPro" id="IPR050109">
    <property type="entry name" value="HTH-type_TetR-like_transc_reg"/>
</dbReference>
<dbReference type="InterPro" id="IPR009057">
    <property type="entry name" value="Homeodomain-like_sf"/>
</dbReference>
<keyword evidence="2" id="KW-0805">Transcription regulation</keyword>